<keyword evidence="1" id="KW-0378">Hydrolase</keyword>
<sequence>MFIFLSLVVAVLSIQQNAFQIDSDLYEKSAVEKLGVDEVKQYAEYIDFEDKHLFYWFFESRNNPSTDPLILWLNGGPGCSSLSGLFFELGPSSINSELKPVRNDYSWNNNASIIFLDSPVNTGYSFGSTYVNSTQQASRDIVMFLELFFAKYPSYGQLPFHIAGESYSGHYIPQVAKDILSSSHIRLKSIMIGNGLIDTLTQYEFLHPFSCEEYHLLDDIECRKVRQATKPCLLMTHHCYNTNDEDICRRANDFCADQIFGPFFEANVDVNDVTSDGRPYQGKLNAEAYLGSENVQQALGVEINDYQLCNPEVNYPFATSGDFSRGTYKQALEEVLTKGLPVLIYAGDLDLSCNWRGLLEVTTKLTWPGQRQYTNTNFQDWFNGDKHAGESKSYENLTFLKVFKAGHFVPFFQPENALDMVNKWIHIYNA</sequence>
<keyword evidence="1" id="KW-0121">Carboxypeptidase</keyword>
<gene>
    <name evidence="1" type="ORF">CLIB1444_04S03092</name>
</gene>
<keyword evidence="2" id="KW-1185">Reference proteome</keyword>
<reference evidence="1" key="1">
    <citation type="submission" date="2022-06" db="EMBL/GenBank/DDBJ databases">
        <authorList>
            <person name="Legras J.-L."/>
            <person name="Devillers H."/>
            <person name="Grondin C."/>
        </authorList>
    </citation>
    <scope>NUCLEOTIDE SEQUENCE</scope>
    <source>
        <strain evidence="1">CLIB 1444</strain>
    </source>
</reference>
<evidence type="ECO:0000313" key="2">
    <source>
        <dbReference type="Proteomes" id="UP001152531"/>
    </source>
</evidence>
<dbReference type="Proteomes" id="UP001152531">
    <property type="component" value="Unassembled WGS sequence"/>
</dbReference>
<keyword evidence="1" id="KW-0645">Protease</keyword>
<comment type="caution">
    <text evidence="1">The sequence shown here is derived from an EMBL/GenBank/DDBJ whole genome shotgun (WGS) entry which is preliminary data.</text>
</comment>
<accession>A0ACA9Y6F7</accession>
<evidence type="ECO:0000313" key="1">
    <source>
        <dbReference type="EMBL" id="CAH6720571.1"/>
    </source>
</evidence>
<name>A0ACA9Y6F7_9ASCO</name>
<dbReference type="EMBL" id="CALSDN010000004">
    <property type="protein sequence ID" value="CAH6720571.1"/>
    <property type="molecule type" value="Genomic_DNA"/>
</dbReference>
<protein>
    <submittedName>
        <fullName evidence="1">Carboxypeptidase Y</fullName>
    </submittedName>
</protein>
<organism evidence="1 2">
    <name type="scientific">[Candida] jaroonii</name>
    <dbReference type="NCBI Taxonomy" id="467808"/>
    <lineage>
        <taxon>Eukaryota</taxon>
        <taxon>Fungi</taxon>
        <taxon>Dikarya</taxon>
        <taxon>Ascomycota</taxon>
        <taxon>Saccharomycotina</taxon>
        <taxon>Pichiomycetes</taxon>
        <taxon>Debaryomycetaceae</taxon>
        <taxon>Yamadazyma</taxon>
    </lineage>
</organism>
<proteinExistence type="predicted"/>